<sequence>MAADVLQLFAYMLANVSDIRPPGDLRVYSNPYVKRQPLRLPCYSCMSPYLEDHYPYISHLYRKPLSFDPHCDRNNLDRSYLFVKNCSDMCVTLRINDVVGGRRRHGYVRGCLSDIHGYNHSLIRALADHTGCLDTTARQLFMPTALRQELEPSRLAICGCHTNLCNSSPTPSGQLAPLLTPPRPFRPGIGSTDMGDVEMTEGTSTHSDSPGYAPLVA</sequence>
<evidence type="ECO:0000256" key="1">
    <source>
        <dbReference type="SAM" id="MobiDB-lite"/>
    </source>
</evidence>
<dbReference type="PANTHER" id="PTHR34722:SF3">
    <property type="entry name" value="HOMOLOG OF ODR-2 (TWO)"/>
    <property type="match status" value="1"/>
</dbReference>
<dbReference type="Pfam" id="PF06579">
    <property type="entry name" value="Ly-6_related"/>
    <property type="match status" value="1"/>
</dbReference>
<dbReference type="PANTHER" id="PTHR34722">
    <property type="entry name" value="HOMOLOG OF ODR-2 (TWO)-RELATED"/>
    <property type="match status" value="1"/>
</dbReference>
<dbReference type="OrthoDB" id="5848453at2759"/>
<dbReference type="GO" id="GO:0042048">
    <property type="term" value="P:olfactory behavior"/>
    <property type="evidence" value="ECO:0007669"/>
    <property type="project" value="TreeGrafter"/>
</dbReference>
<dbReference type="GO" id="GO:0030424">
    <property type="term" value="C:axon"/>
    <property type="evidence" value="ECO:0007669"/>
    <property type="project" value="TreeGrafter"/>
</dbReference>
<reference evidence="2 3" key="1">
    <citation type="submission" date="2015-09" db="EMBL/GenBank/DDBJ databases">
        <title>Draft genome of the parasitic nematode Teladorsagia circumcincta isolate WARC Sus (inbred).</title>
        <authorList>
            <person name="Mitreva M."/>
        </authorList>
    </citation>
    <scope>NUCLEOTIDE SEQUENCE [LARGE SCALE GENOMIC DNA]</scope>
    <source>
        <strain evidence="2 3">S</strain>
    </source>
</reference>
<gene>
    <name evidence="2" type="ORF">TELCIR_05899</name>
</gene>
<accession>A0A2G9UR49</accession>
<dbReference type="GO" id="GO:1990834">
    <property type="term" value="P:response to odorant"/>
    <property type="evidence" value="ECO:0007669"/>
    <property type="project" value="TreeGrafter"/>
</dbReference>
<protein>
    <submittedName>
        <fullName evidence="2">Uncharacterized protein</fullName>
    </submittedName>
</protein>
<dbReference type="InterPro" id="IPR010558">
    <property type="entry name" value="Ly-6-related"/>
</dbReference>
<dbReference type="EMBL" id="KZ345749">
    <property type="protein sequence ID" value="PIO72182.1"/>
    <property type="molecule type" value="Genomic_DNA"/>
</dbReference>
<proteinExistence type="predicted"/>
<dbReference type="Proteomes" id="UP000230423">
    <property type="component" value="Unassembled WGS sequence"/>
</dbReference>
<name>A0A2G9UR49_TELCI</name>
<evidence type="ECO:0000313" key="3">
    <source>
        <dbReference type="Proteomes" id="UP000230423"/>
    </source>
</evidence>
<feature type="region of interest" description="Disordered" evidence="1">
    <location>
        <begin position="187"/>
        <end position="217"/>
    </location>
</feature>
<organism evidence="2 3">
    <name type="scientific">Teladorsagia circumcincta</name>
    <name type="common">Brown stomach worm</name>
    <name type="synonym">Ostertagia circumcincta</name>
    <dbReference type="NCBI Taxonomy" id="45464"/>
    <lineage>
        <taxon>Eukaryota</taxon>
        <taxon>Metazoa</taxon>
        <taxon>Ecdysozoa</taxon>
        <taxon>Nematoda</taxon>
        <taxon>Chromadorea</taxon>
        <taxon>Rhabditida</taxon>
        <taxon>Rhabditina</taxon>
        <taxon>Rhabditomorpha</taxon>
        <taxon>Strongyloidea</taxon>
        <taxon>Trichostrongylidae</taxon>
        <taxon>Teladorsagia</taxon>
    </lineage>
</organism>
<evidence type="ECO:0000313" key="2">
    <source>
        <dbReference type="EMBL" id="PIO72182.1"/>
    </source>
</evidence>
<dbReference type="GO" id="GO:0043025">
    <property type="term" value="C:neuronal cell body"/>
    <property type="evidence" value="ECO:0007669"/>
    <property type="project" value="TreeGrafter"/>
</dbReference>
<dbReference type="AlphaFoldDB" id="A0A2G9UR49"/>
<keyword evidence="3" id="KW-1185">Reference proteome</keyword>